<evidence type="ECO:0000256" key="3">
    <source>
        <dbReference type="ARBA" id="ARBA00022741"/>
    </source>
</evidence>
<name>A0A178MFL4_9CHLR</name>
<keyword evidence="8" id="KW-1185">Reference proteome</keyword>
<evidence type="ECO:0000259" key="6">
    <source>
        <dbReference type="PROSITE" id="PS50893"/>
    </source>
</evidence>
<evidence type="ECO:0000256" key="2">
    <source>
        <dbReference type="ARBA" id="ARBA00022448"/>
    </source>
</evidence>
<dbReference type="SMART" id="SM00382">
    <property type="entry name" value="AAA"/>
    <property type="match status" value="1"/>
</dbReference>
<dbReference type="STRING" id="1707952.A6A03_11360"/>
<dbReference type="InterPro" id="IPR003593">
    <property type="entry name" value="AAA+_ATPase"/>
</dbReference>
<dbReference type="GO" id="GO:0016887">
    <property type="term" value="F:ATP hydrolysis activity"/>
    <property type="evidence" value="ECO:0007669"/>
    <property type="project" value="InterPro"/>
</dbReference>
<dbReference type="Gene3D" id="3.40.50.300">
    <property type="entry name" value="P-loop containing nucleotide triphosphate hydrolases"/>
    <property type="match status" value="1"/>
</dbReference>
<dbReference type="AlphaFoldDB" id="A0A178MFL4"/>
<gene>
    <name evidence="7" type="ORF">A6A03_11360</name>
</gene>
<evidence type="ECO:0000256" key="4">
    <source>
        <dbReference type="ARBA" id="ARBA00022840"/>
    </source>
</evidence>
<keyword evidence="3" id="KW-0547">Nucleotide-binding</keyword>
<dbReference type="PROSITE" id="PS50893">
    <property type="entry name" value="ABC_TRANSPORTER_2"/>
    <property type="match status" value="1"/>
</dbReference>
<proteinExistence type="inferred from homology"/>
<dbReference type="CDD" id="cd03224">
    <property type="entry name" value="ABC_TM1139_LivF_branched"/>
    <property type="match status" value="1"/>
</dbReference>
<reference evidence="7 8" key="1">
    <citation type="submission" date="2016-04" db="EMBL/GenBank/DDBJ databases">
        <title>Chloroflexus islandicus sp. nov., a thermophilic filamentous anoxygenic phototrophic bacterium from geyser Strokkur (Iceland).</title>
        <authorList>
            <person name="Gaisin V.A."/>
            <person name="Kalashnikov A.M."/>
            <person name="Sukhacheva M.V."/>
            <person name="Grouzdev D.S."/>
            <person name="Ivanov T.M."/>
            <person name="Kuznetsov B."/>
            <person name="Gorlenko V.M."/>
        </authorList>
    </citation>
    <scope>NUCLEOTIDE SEQUENCE [LARGE SCALE GENOMIC DNA]</scope>
    <source>
        <strain evidence="8">isl-2</strain>
    </source>
</reference>
<evidence type="ECO:0000256" key="5">
    <source>
        <dbReference type="ARBA" id="ARBA00022970"/>
    </source>
</evidence>
<dbReference type="PROSITE" id="PS00211">
    <property type="entry name" value="ABC_TRANSPORTER_1"/>
    <property type="match status" value="1"/>
</dbReference>
<dbReference type="SUPFAM" id="SSF52540">
    <property type="entry name" value="P-loop containing nucleoside triphosphate hydrolases"/>
    <property type="match status" value="1"/>
</dbReference>
<keyword evidence="2" id="KW-0813">Transport</keyword>
<evidence type="ECO:0000313" key="8">
    <source>
        <dbReference type="Proteomes" id="UP000078287"/>
    </source>
</evidence>
<comment type="similarity">
    <text evidence="1">Belongs to the ABC transporter superfamily.</text>
</comment>
<feature type="domain" description="ABC transporter" evidence="6">
    <location>
        <begin position="6"/>
        <end position="234"/>
    </location>
</feature>
<dbReference type="PANTHER" id="PTHR43820">
    <property type="entry name" value="HIGH-AFFINITY BRANCHED-CHAIN AMINO ACID TRANSPORT ATP-BINDING PROTEIN LIVF"/>
    <property type="match status" value="1"/>
</dbReference>
<dbReference type="GO" id="GO:0005524">
    <property type="term" value="F:ATP binding"/>
    <property type="evidence" value="ECO:0007669"/>
    <property type="project" value="UniProtKB-KW"/>
</dbReference>
<dbReference type="InterPro" id="IPR017871">
    <property type="entry name" value="ABC_transporter-like_CS"/>
</dbReference>
<sequence length="235" mass="25705">MSDVLLEVDAIHTFIGQFHILEGVSLKVRAGSITALLGRNGAGKTTTLRSIMGLNPPRSGSIRLAGEPINGRPAYEIAQLGVGYVPEHRAIFRDLTVEENLRLAERKRGDLAKRSDFIMALFPDLKRFYRHPGGKLSGGQQQMLAIARALVADNRLLLIDEPSEGLAPIIVEQIVAALRQMAAETTILLVEQNFAMAAQLADEYYILDDGRSVQHGRMADLVHDHATIDKYLGAG</sequence>
<evidence type="ECO:0000313" key="7">
    <source>
        <dbReference type="EMBL" id="OAN46898.1"/>
    </source>
</evidence>
<evidence type="ECO:0000256" key="1">
    <source>
        <dbReference type="ARBA" id="ARBA00005417"/>
    </source>
</evidence>
<dbReference type="PANTHER" id="PTHR43820:SF2">
    <property type="entry name" value="ABC TRANSPORTER ATP-BINDING PROTEIN"/>
    <property type="match status" value="1"/>
</dbReference>
<dbReference type="OrthoDB" id="9776369at2"/>
<dbReference type="Proteomes" id="UP000078287">
    <property type="component" value="Unassembled WGS sequence"/>
</dbReference>
<keyword evidence="4 7" id="KW-0067">ATP-binding</keyword>
<dbReference type="InterPro" id="IPR027417">
    <property type="entry name" value="P-loop_NTPase"/>
</dbReference>
<dbReference type="EMBL" id="LWQS01000041">
    <property type="protein sequence ID" value="OAN46898.1"/>
    <property type="molecule type" value="Genomic_DNA"/>
</dbReference>
<protein>
    <submittedName>
        <fullName evidence="7">ABC transporter ATP-binding protein</fullName>
    </submittedName>
</protein>
<dbReference type="InterPro" id="IPR052156">
    <property type="entry name" value="BCAA_Transport_ATP-bd_LivF"/>
</dbReference>
<dbReference type="Pfam" id="PF00005">
    <property type="entry name" value="ABC_tran"/>
    <property type="match status" value="1"/>
</dbReference>
<dbReference type="GO" id="GO:0015807">
    <property type="term" value="P:L-amino acid transport"/>
    <property type="evidence" value="ECO:0007669"/>
    <property type="project" value="TreeGrafter"/>
</dbReference>
<organism evidence="7 8">
    <name type="scientific">Chloroflexus islandicus</name>
    <dbReference type="NCBI Taxonomy" id="1707952"/>
    <lineage>
        <taxon>Bacteria</taxon>
        <taxon>Bacillati</taxon>
        <taxon>Chloroflexota</taxon>
        <taxon>Chloroflexia</taxon>
        <taxon>Chloroflexales</taxon>
        <taxon>Chloroflexineae</taxon>
        <taxon>Chloroflexaceae</taxon>
        <taxon>Chloroflexus</taxon>
    </lineage>
</organism>
<comment type="caution">
    <text evidence="7">The sequence shown here is derived from an EMBL/GenBank/DDBJ whole genome shotgun (WGS) entry which is preliminary data.</text>
</comment>
<keyword evidence="5" id="KW-0029">Amino-acid transport</keyword>
<dbReference type="RefSeq" id="WP_066785156.1">
    <property type="nucleotide sequence ID" value="NZ_LWQS01000041.1"/>
</dbReference>
<dbReference type="InterPro" id="IPR003439">
    <property type="entry name" value="ABC_transporter-like_ATP-bd"/>
</dbReference>
<dbReference type="GO" id="GO:0015658">
    <property type="term" value="F:branched-chain amino acid transmembrane transporter activity"/>
    <property type="evidence" value="ECO:0007669"/>
    <property type="project" value="TreeGrafter"/>
</dbReference>
<accession>A0A178MFL4</accession>